<dbReference type="Gene3D" id="6.10.140.190">
    <property type="match status" value="1"/>
</dbReference>
<sequence length="198" mass="23374">MSLPFAVLGILTYSPMTGYNLGKIFNKSVNYSWTASLSQIYRELSTLEKKGYVSSNIQQQDDRPDKKIYCITEDGKRAFDAWLTNFPEIFLSPKRDEFALRLFFGSKIGEAELIKQFKRFIEEREKFQHTMQEGKKALTEMLETVKINETGLSIKKDELFWHFIAKRAIMTNQIFIQWAEECIKELEELMLQRRESRE</sequence>
<dbReference type="AlphaFoldDB" id="A0A498RED7"/>
<feature type="domain" description="Transcription regulator PadR N-terminal" evidence="1">
    <location>
        <begin position="7"/>
        <end position="80"/>
    </location>
</feature>
<dbReference type="OrthoDB" id="8595425at2"/>
<evidence type="ECO:0000259" key="1">
    <source>
        <dbReference type="Pfam" id="PF03551"/>
    </source>
</evidence>
<dbReference type="InterPro" id="IPR005149">
    <property type="entry name" value="Tscrpt_reg_PadR_N"/>
</dbReference>
<gene>
    <name evidence="3" type="ORF">LUCI_2813</name>
</gene>
<dbReference type="InterPro" id="IPR036388">
    <property type="entry name" value="WH-like_DNA-bd_sf"/>
</dbReference>
<feature type="domain" description="Transcription regulator PadR C-terminal" evidence="2">
    <location>
        <begin position="95"/>
        <end position="187"/>
    </location>
</feature>
<accession>A0A498RED7</accession>
<dbReference type="EMBL" id="UPPP01000076">
    <property type="protein sequence ID" value="VBB07548.1"/>
    <property type="molecule type" value="Genomic_DNA"/>
</dbReference>
<dbReference type="Pfam" id="PF03551">
    <property type="entry name" value="PadR"/>
    <property type="match status" value="1"/>
</dbReference>
<dbReference type="PANTHER" id="PTHR43252:SF4">
    <property type="entry name" value="TRANSCRIPTIONAL REGULATORY PROTEIN"/>
    <property type="match status" value="1"/>
</dbReference>
<protein>
    <submittedName>
        <fullName evidence="3">Transcription regulator padr n-terminal</fullName>
    </submittedName>
</protein>
<evidence type="ECO:0000259" key="2">
    <source>
        <dbReference type="Pfam" id="PF10400"/>
    </source>
</evidence>
<dbReference type="Gene3D" id="1.10.10.10">
    <property type="entry name" value="Winged helix-like DNA-binding domain superfamily/Winged helix DNA-binding domain"/>
    <property type="match status" value="1"/>
</dbReference>
<evidence type="ECO:0000313" key="4">
    <source>
        <dbReference type="Proteomes" id="UP000277811"/>
    </source>
</evidence>
<keyword evidence="4" id="KW-1185">Reference proteome</keyword>
<organism evidence="3 4">
    <name type="scientific">Lucifera butyrica</name>
    <dbReference type="NCBI Taxonomy" id="1351585"/>
    <lineage>
        <taxon>Bacteria</taxon>
        <taxon>Bacillati</taxon>
        <taxon>Bacillota</taxon>
        <taxon>Negativicutes</taxon>
        <taxon>Veillonellales</taxon>
        <taxon>Veillonellaceae</taxon>
        <taxon>Lucifera</taxon>
    </lineage>
</organism>
<dbReference type="InterPro" id="IPR018309">
    <property type="entry name" value="Tscrpt_reg_PadR_C"/>
</dbReference>
<dbReference type="PANTHER" id="PTHR43252">
    <property type="entry name" value="TRANSCRIPTIONAL REGULATOR YQJI"/>
    <property type="match status" value="1"/>
</dbReference>
<dbReference type="Proteomes" id="UP000277811">
    <property type="component" value="Unassembled WGS sequence"/>
</dbReference>
<name>A0A498RED7_9FIRM</name>
<dbReference type="SUPFAM" id="SSF46785">
    <property type="entry name" value="Winged helix' DNA-binding domain"/>
    <property type="match status" value="1"/>
</dbReference>
<dbReference type="Pfam" id="PF10400">
    <property type="entry name" value="Vir_act_alpha_C"/>
    <property type="match status" value="1"/>
</dbReference>
<dbReference type="RefSeq" id="WP_122628480.1">
    <property type="nucleotide sequence ID" value="NZ_UPPP01000076.1"/>
</dbReference>
<proteinExistence type="predicted"/>
<dbReference type="InterPro" id="IPR036390">
    <property type="entry name" value="WH_DNA-bd_sf"/>
</dbReference>
<evidence type="ECO:0000313" key="3">
    <source>
        <dbReference type="EMBL" id="VBB07548.1"/>
    </source>
</evidence>
<reference evidence="3 4" key="1">
    <citation type="submission" date="2018-06" db="EMBL/GenBank/DDBJ databases">
        <authorList>
            <person name="Strepis N."/>
        </authorList>
    </citation>
    <scope>NUCLEOTIDE SEQUENCE [LARGE SCALE GENOMIC DNA]</scope>
    <source>
        <strain evidence="3">LUCI</strain>
    </source>
</reference>